<dbReference type="InterPro" id="IPR002123">
    <property type="entry name" value="Plipid/glycerol_acylTrfase"/>
</dbReference>
<evidence type="ECO:0000256" key="4">
    <source>
        <dbReference type="ARBA" id="ARBA00022787"/>
    </source>
</evidence>
<keyword evidence="7" id="KW-0496">Mitochondrion</keyword>
<reference evidence="15" key="1">
    <citation type="submission" date="2018-10" db="EMBL/GenBank/DDBJ databases">
        <title>Transcriptome assembly of Aceria tosichella (Wheat curl mite) Type 2.</title>
        <authorList>
            <person name="Scully E.D."/>
            <person name="Geib S.M."/>
            <person name="Palmer N.A."/>
            <person name="Gupta A.K."/>
            <person name="Sarath G."/>
            <person name="Tatineni S."/>
        </authorList>
    </citation>
    <scope>NUCLEOTIDE SEQUENCE</scope>
    <source>
        <strain evidence="15">LincolnNE</strain>
    </source>
</reference>
<organism evidence="15">
    <name type="scientific">Aceria tosichella</name>
    <name type="common">wheat curl mite</name>
    <dbReference type="NCBI Taxonomy" id="561515"/>
    <lineage>
        <taxon>Eukaryota</taxon>
        <taxon>Metazoa</taxon>
        <taxon>Ecdysozoa</taxon>
        <taxon>Arthropoda</taxon>
        <taxon>Chelicerata</taxon>
        <taxon>Arachnida</taxon>
        <taxon>Acari</taxon>
        <taxon>Acariformes</taxon>
        <taxon>Trombidiformes</taxon>
        <taxon>Prostigmata</taxon>
        <taxon>Eupodina</taxon>
        <taxon>Eriophyoidea</taxon>
        <taxon>Eriophyidae</taxon>
        <taxon>Eriophyinae</taxon>
        <taxon>Aceriini</taxon>
        <taxon>Aceria</taxon>
    </lineage>
</organism>
<comment type="similarity">
    <text evidence="2 13">Belongs to the taffazin family.</text>
</comment>
<evidence type="ECO:0000256" key="12">
    <source>
        <dbReference type="ARBA" id="ARBA00049543"/>
    </source>
</evidence>
<evidence type="ECO:0000256" key="6">
    <source>
        <dbReference type="ARBA" id="ARBA00023098"/>
    </source>
</evidence>
<gene>
    <name evidence="15" type="primary">TAZ</name>
    <name evidence="15" type="ORF">g.12472</name>
</gene>
<keyword evidence="4" id="KW-1000">Mitochondrion outer membrane</keyword>
<keyword evidence="8" id="KW-0472">Membrane</keyword>
<evidence type="ECO:0000256" key="7">
    <source>
        <dbReference type="ARBA" id="ARBA00023128"/>
    </source>
</evidence>
<evidence type="ECO:0000313" key="15">
    <source>
        <dbReference type="EMBL" id="MDE47427.1"/>
    </source>
</evidence>
<name>A0A6G1SB87_9ACAR</name>
<dbReference type="GO" id="GO:0047184">
    <property type="term" value="F:1-acylglycerophosphocholine O-acyltransferase activity"/>
    <property type="evidence" value="ECO:0007669"/>
    <property type="project" value="TreeGrafter"/>
</dbReference>
<evidence type="ECO:0000256" key="5">
    <source>
        <dbReference type="ARBA" id="ARBA00022792"/>
    </source>
</evidence>
<evidence type="ECO:0000256" key="2">
    <source>
        <dbReference type="ARBA" id="ARBA00010524"/>
    </source>
</evidence>
<dbReference type="PANTHER" id="PTHR12497">
    <property type="entry name" value="TAZ PROTEIN TAFAZZIN"/>
    <property type="match status" value="1"/>
</dbReference>
<dbReference type="EMBL" id="GGYP01002656">
    <property type="protein sequence ID" value="MDE47427.1"/>
    <property type="molecule type" value="Transcribed_RNA"/>
</dbReference>
<dbReference type="GO" id="GO:0005743">
    <property type="term" value="C:mitochondrial inner membrane"/>
    <property type="evidence" value="ECO:0007669"/>
    <property type="project" value="UniProtKB-SubCell"/>
</dbReference>
<dbReference type="InterPro" id="IPR000872">
    <property type="entry name" value="Tafazzin"/>
</dbReference>
<sequence length="355" mass="41073">MTSFKNSDLGAKAAALTSWPKHLRTPTELIRALRDRTRLKVIRSPLCSKLVLQFVGSWAYLLAHVLNKSRVYNHEVFNRELRKLEEYHDAKHLDGAAPRTRTIVQQDETKSYPTAVDNKYPTPKPLITLSNHISCIDDPVLWAVLLPFNYYFTKTDTVRWSAAAVDICFSKPWHSAFFSLGKTFPIIRGVGLNQPAMEFALALLRHHQWLHLFPEGRVMRNEKQEVISNLDRGYIFKWGISKLILDYFKEAASEARHDSEIRILPFYHLGMDKVQPIGWPYIPRINKHITVYVRPSVIEMNSNLLANILKTRTLSMTTAKSRSNDEITRIKLTNYLEEELEKLIEPARIAHEARN</sequence>
<dbReference type="GO" id="GO:0005741">
    <property type="term" value="C:mitochondrial outer membrane"/>
    <property type="evidence" value="ECO:0007669"/>
    <property type="project" value="UniProtKB-SubCell"/>
</dbReference>
<evidence type="ECO:0000256" key="13">
    <source>
        <dbReference type="RuleBase" id="RU365062"/>
    </source>
</evidence>
<dbReference type="CDD" id="cd07989">
    <property type="entry name" value="LPLAT_AGPAT-like"/>
    <property type="match status" value="1"/>
</dbReference>
<comment type="subcellular location">
    <subcellularLocation>
        <location evidence="1">Mitochondrion inner membrane</location>
        <topology evidence="1">Peripheral membrane protein</topology>
        <orientation evidence="1">Intermembrane side</orientation>
    </subcellularLocation>
    <subcellularLocation>
        <location evidence="10">Mitochondrion outer membrane</location>
        <topology evidence="10">Peripheral membrane protein</topology>
        <orientation evidence="10">Intermembrane side</orientation>
    </subcellularLocation>
</comment>
<keyword evidence="9" id="KW-0012">Acyltransferase</keyword>
<protein>
    <recommendedName>
        <fullName evidence="13">Tafazzin family protein</fullName>
    </recommendedName>
</protein>
<dbReference type="SUPFAM" id="SSF69593">
    <property type="entry name" value="Glycerol-3-phosphate (1)-acyltransferase"/>
    <property type="match status" value="1"/>
</dbReference>
<evidence type="ECO:0000256" key="9">
    <source>
        <dbReference type="ARBA" id="ARBA00023315"/>
    </source>
</evidence>
<feature type="domain" description="Phospholipid/glycerol acyltransferase" evidence="14">
    <location>
        <begin position="126"/>
        <end position="271"/>
    </location>
</feature>
<dbReference type="AlphaFoldDB" id="A0A6G1SB87"/>
<comment type="catalytic activity">
    <reaction evidence="12">
        <text>1,2-di-(9Z-octadecenoyl)-sn-glycero-3-phosphocholine + 1-hexadecanoyl-sn-glycero-3-phosphocholine = 1-hexadecanoyl-2-(9Z-octadecenoyl)-sn-glycero-3-phosphocholine + 1-(9Z-octadecenoyl)-sn-glycero-3-phosphocholine</text>
        <dbReference type="Rhea" id="RHEA:43816"/>
        <dbReference type="ChEBI" id="CHEBI:28610"/>
        <dbReference type="ChEBI" id="CHEBI:72998"/>
        <dbReference type="ChEBI" id="CHEBI:73001"/>
        <dbReference type="ChEBI" id="CHEBI:74669"/>
    </reaction>
    <physiologicalReaction direction="left-to-right" evidence="12">
        <dbReference type="Rhea" id="RHEA:43817"/>
    </physiologicalReaction>
    <physiologicalReaction direction="right-to-left" evidence="12">
        <dbReference type="Rhea" id="RHEA:43818"/>
    </physiologicalReaction>
</comment>
<evidence type="ECO:0000259" key="14">
    <source>
        <dbReference type="SMART" id="SM00563"/>
    </source>
</evidence>
<proteinExistence type="inferred from homology"/>
<comment type="catalytic activity">
    <reaction evidence="11">
        <text>1'-[1,2-diacyl-sn-glycero-3-phospho],3'-[1-acyl-sn-glycero-3-phospho]-glycerol + a 1,2-diacyl-sn-glycero-3-phosphocholine = a cardiolipin + a 1-acyl-sn-glycero-3-phosphocholine</text>
        <dbReference type="Rhea" id="RHEA:33731"/>
        <dbReference type="ChEBI" id="CHEBI:57643"/>
        <dbReference type="ChEBI" id="CHEBI:58168"/>
        <dbReference type="ChEBI" id="CHEBI:62237"/>
        <dbReference type="ChEBI" id="CHEBI:64743"/>
    </reaction>
    <physiologicalReaction direction="left-to-right" evidence="11">
        <dbReference type="Rhea" id="RHEA:33732"/>
    </physiologicalReaction>
    <physiologicalReaction direction="right-to-left" evidence="11">
        <dbReference type="Rhea" id="RHEA:33733"/>
    </physiologicalReaction>
</comment>
<accession>A0A6G1SB87</accession>
<dbReference type="Pfam" id="PF01553">
    <property type="entry name" value="Acyltransferase"/>
    <property type="match status" value="1"/>
</dbReference>
<evidence type="ECO:0000256" key="8">
    <source>
        <dbReference type="ARBA" id="ARBA00023136"/>
    </source>
</evidence>
<dbReference type="GO" id="GO:0007007">
    <property type="term" value="P:inner mitochondrial membrane organization"/>
    <property type="evidence" value="ECO:0007669"/>
    <property type="project" value="TreeGrafter"/>
</dbReference>
<dbReference type="PANTHER" id="PTHR12497:SF0">
    <property type="entry name" value="TAFAZZIN"/>
    <property type="match status" value="1"/>
</dbReference>
<evidence type="ECO:0000256" key="1">
    <source>
        <dbReference type="ARBA" id="ARBA00004137"/>
    </source>
</evidence>
<keyword evidence="5" id="KW-0999">Mitochondrion inner membrane</keyword>
<dbReference type="SMART" id="SM00563">
    <property type="entry name" value="PlsC"/>
    <property type="match status" value="1"/>
</dbReference>
<keyword evidence="6" id="KW-0443">Lipid metabolism</keyword>
<evidence type="ECO:0000256" key="11">
    <source>
        <dbReference type="ARBA" id="ARBA00047906"/>
    </source>
</evidence>
<keyword evidence="3" id="KW-0808">Transferase</keyword>
<evidence type="ECO:0000256" key="3">
    <source>
        <dbReference type="ARBA" id="ARBA00022679"/>
    </source>
</evidence>
<dbReference type="PRINTS" id="PR00979">
    <property type="entry name" value="TAFAZZIN"/>
</dbReference>
<dbReference type="GO" id="GO:0035965">
    <property type="term" value="P:cardiolipin acyl-chain remodeling"/>
    <property type="evidence" value="ECO:0007669"/>
    <property type="project" value="TreeGrafter"/>
</dbReference>
<evidence type="ECO:0000256" key="10">
    <source>
        <dbReference type="ARBA" id="ARBA00024323"/>
    </source>
</evidence>